<sequence>MNKSFESNPLCCNVVSGVTVQFSSVILKPHFEAARGLFGDRPRHFELWLDDEVTTLELAHIYGGYSVELGIEPGTSGPEDNSLPLTSRVTDIHVGAEMFPFKRQIRAELSSEPTS</sequence>
<reference evidence="1 2" key="1">
    <citation type="journal article" date="2019" name="Sci. Rep.">
        <title>Orb-weaving spider Araneus ventricosus genome elucidates the spidroin gene catalogue.</title>
        <authorList>
            <person name="Kono N."/>
            <person name="Nakamura H."/>
            <person name="Ohtoshi R."/>
            <person name="Moran D.A.P."/>
            <person name="Shinohara A."/>
            <person name="Yoshida Y."/>
            <person name="Fujiwara M."/>
            <person name="Mori M."/>
            <person name="Tomita M."/>
            <person name="Arakawa K."/>
        </authorList>
    </citation>
    <scope>NUCLEOTIDE SEQUENCE [LARGE SCALE GENOMIC DNA]</scope>
</reference>
<comment type="caution">
    <text evidence="1">The sequence shown here is derived from an EMBL/GenBank/DDBJ whole genome shotgun (WGS) entry which is preliminary data.</text>
</comment>
<organism evidence="1 2">
    <name type="scientific">Araneus ventricosus</name>
    <name type="common">Orbweaver spider</name>
    <name type="synonym">Epeira ventricosa</name>
    <dbReference type="NCBI Taxonomy" id="182803"/>
    <lineage>
        <taxon>Eukaryota</taxon>
        <taxon>Metazoa</taxon>
        <taxon>Ecdysozoa</taxon>
        <taxon>Arthropoda</taxon>
        <taxon>Chelicerata</taxon>
        <taxon>Arachnida</taxon>
        <taxon>Araneae</taxon>
        <taxon>Araneomorphae</taxon>
        <taxon>Entelegynae</taxon>
        <taxon>Araneoidea</taxon>
        <taxon>Araneidae</taxon>
        <taxon>Araneus</taxon>
    </lineage>
</organism>
<evidence type="ECO:0000313" key="1">
    <source>
        <dbReference type="EMBL" id="GBM37678.1"/>
    </source>
</evidence>
<dbReference type="EMBL" id="BGPR01000847">
    <property type="protein sequence ID" value="GBM37678.1"/>
    <property type="molecule type" value="Genomic_DNA"/>
</dbReference>
<dbReference type="AlphaFoldDB" id="A0A4Y2FAL6"/>
<dbReference type="Proteomes" id="UP000499080">
    <property type="component" value="Unassembled WGS sequence"/>
</dbReference>
<evidence type="ECO:0000313" key="2">
    <source>
        <dbReference type="Proteomes" id="UP000499080"/>
    </source>
</evidence>
<name>A0A4Y2FAL6_ARAVE</name>
<gene>
    <name evidence="1" type="ORF">AVEN_9964_1</name>
</gene>
<keyword evidence="2" id="KW-1185">Reference proteome</keyword>
<accession>A0A4Y2FAL6</accession>
<proteinExistence type="predicted"/>
<protein>
    <submittedName>
        <fullName evidence="1">Uncharacterized protein</fullName>
    </submittedName>
</protein>